<feature type="non-terminal residue" evidence="2">
    <location>
        <position position="246"/>
    </location>
</feature>
<evidence type="ECO:0000259" key="1">
    <source>
        <dbReference type="Pfam" id="PF10544"/>
    </source>
</evidence>
<dbReference type="Pfam" id="PF10544">
    <property type="entry name" value="T5orf172"/>
    <property type="match status" value="1"/>
</dbReference>
<sequence>QIPPSLASPGWPAADAAVPINGVPSTTVFAAFLELLPDDIIDQPPSPSDKPGSFYDFVILDDNDNNDDAEVVKFGRTAHPTKRPRQWVRQYKGQHQHWQYHWEVPFAVKFISTWRLESLIHEHFKRAGAWLGPSKCGFCPVSHLDKYDYCRCGRRDAMVEVVETYLRRLSCVIVSTMRGICIMPRRGEFIGLPGFEGINKWLNPPANLAFQDIELAKIARGTIGGQNRCCGHLAPGTNMSPPNCVR</sequence>
<dbReference type="EMBL" id="JARKIE010000825">
    <property type="protein sequence ID" value="KAJ7615799.1"/>
    <property type="molecule type" value="Genomic_DNA"/>
</dbReference>
<evidence type="ECO:0000313" key="3">
    <source>
        <dbReference type="Proteomes" id="UP001221757"/>
    </source>
</evidence>
<organism evidence="2 3">
    <name type="scientific">Mycena rosella</name>
    <name type="common">Pink bonnet</name>
    <name type="synonym">Agaricus rosellus</name>
    <dbReference type="NCBI Taxonomy" id="1033263"/>
    <lineage>
        <taxon>Eukaryota</taxon>
        <taxon>Fungi</taxon>
        <taxon>Dikarya</taxon>
        <taxon>Basidiomycota</taxon>
        <taxon>Agaricomycotina</taxon>
        <taxon>Agaricomycetes</taxon>
        <taxon>Agaricomycetidae</taxon>
        <taxon>Agaricales</taxon>
        <taxon>Marasmiineae</taxon>
        <taxon>Mycenaceae</taxon>
        <taxon>Mycena</taxon>
    </lineage>
</organism>
<protein>
    <recommendedName>
        <fullName evidence="1">Bacteriophage T5 Orf172 DNA-binding domain-containing protein</fullName>
    </recommendedName>
</protein>
<proteinExistence type="predicted"/>
<reference evidence="2" key="1">
    <citation type="submission" date="2023-03" db="EMBL/GenBank/DDBJ databases">
        <title>Massive genome expansion in bonnet fungi (Mycena s.s.) driven by repeated elements and novel gene families across ecological guilds.</title>
        <authorList>
            <consortium name="Lawrence Berkeley National Laboratory"/>
            <person name="Harder C.B."/>
            <person name="Miyauchi S."/>
            <person name="Viragh M."/>
            <person name="Kuo A."/>
            <person name="Thoen E."/>
            <person name="Andreopoulos B."/>
            <person name="Lu D."/>
            <person name="Skrede I."/>
            <person name="Drula E."/>
            <person name="Henrissat B."/>
            <person name="Morin E."/>
            <person name="Kohler A."/>
            <person name="Barry K."/>
            <person name="LaButti K."/>
            <person name="Morin E."/>
            <person name="Salamov A."/>
            <person name="Lipzen A."/>
            <person name="Mereny Z."/>
            <person name="Hegedus B."/>
            <person name="Baldrian P."/>
            <person name="Stursova M."/>
            <person name="Weitz H."/>
            <person name="Taylor A."/>
            <person name="Grigoriev I.V."/>
            <person name="Nagy L.G."/>
            <person name="Martin F."/>
            <person name="Kauserud H."/>
        </authorList>
    </citation>
    <scope>NUCLEOTIDE SEQUENCE</scope>
    <source>
        <strain evidence="2">CBHHK067</strain>
    </source>
</reference>
<gene>
    <name evidence="2" type="ORF">B0H17DRAFT_1152771</name>
</gene>
<evidence type="ECO:0000313" key="2">
    <source>
        <dbReference type="EMBL" id="KAJ7615799.1"/>
    </source>
</evidence>
<dbReference type="InterPro" id="IPR018306">
    <property type="entry name" value="Phage_T5_Orf172_DNA-bd"/>
</dbReference>
<comment type="caution">
    <text evidence="2">The sequence shown here is derived from an EMBL/GenBank/DDBJ whole genome shotgun (WGS) entry which is preliminary data.</text>
</comment>
<name>A0AAD7BBD9_MYCRO</name>
<feature type="domain" description="Bacteriophage T5 Orf172 DNA-binding" evidence="1">
    <location>
        <begin position="65"/>
        <end position="131"/>
    </location>
</feature>
<keyword evidence="3" id="KW-1185">Reference proteome</keyword>
<dbReference type="Proteomes" id="UP001221757">
    <property type="component" value="Unassembled WGS sequence"/>
</dbReference>
<accession>A0AAD7BBD9</accession>
<dbReference type="AlphaFoldDB" id="A0AAD7BBD9"/>